<dbReference type="PANTHER" id="PTHR11271">
    <property type="entry name" value="GUANINE DEAMINASE"/>
    <property type="match status" value="1"/>
</dbReference>
<comment type="cofactor">
    <cofactor evidence="1">
        <name>Zn(2+)</name>
        <dbReference type="ChEBI" id="CHEBI:29105"/>
    </cofactor>
</comment>
<dbReference type="SUPFAM" id="SSF51556">
    <property type="entry name" value="Metallo-dependent hydrolases"/>
    <property type="match status" value="1"/>
</dbReference>
<dbReference type="Gene3D" id="2.30.40.10">
    <property type="entry name" value="Urease, subunit C, domain 1"/>
    <property type="match status" value="1"/>
</dbReference>
<evidence type="ECO:0000256" key="6">
    <source>
        <dbReference type="ARBA" id="ARBA00022801"/>
    </source>
</evidence>
<feature type="domain" description="Amidohydrolase-related" evidence="13">
    <location>
        <begin position="71"/>
        <end position="351"/>
    </location>
</feature>
<dbReference type="AlphaFoldDB" id="A0A2H2ZC00"/>
<accession>A0A2H2ZC00</accession>
<evidence type="ECO:0000256" key="7">
    <source>
        <dbReference type="ARBA" id="ARBA00022833"/>
    </source>
</evidence>
<organism evidence="14 15">
    <name type="scientific">Trichoderma parareesei</name>
    <name type="common">Filamentous fungus</name>
    <dbReference type="NCBI Taxonomy" id="858221"/>
    <lineage>
        <taxon>Eukaryota</taxon>
        <taxon>Fungi</taxon>
        <taxon>Dikarya</taxon>
        <taxon>Ascomycota</taxon>
        <taxon>Pezizomycotina</taxon>
        <taxon>Sordariomycetes</taxon>
        <taxon>Hypocreomycetidae</taxon>
        <taxon>Hypocreales</taxon>
        <taxon>Hypocreaceae</taxon>
        <taxon>Trichoderma</taxon>
    </lineage>
</organism>
<dbReference type="GO" id="GO:0008270">
    <property type="term" value="F:zinc ion binding"/>
    <property type="evidence" value="ECO:0007669"/>
    <property type="project" value="TreeGrafter"/>
</dbReference>
<comment type="similarity">
    <text evidence="3">Belongs to the metallo-dependent hydrolases superfamily. ATZ/TRZ family.</text>
</comment>
<dbReference type="FunFam" id="3.20.20.140:FF:000022">
    <property type="entry name" value="Guanine deaminase"/>
    <property type="match status" value="1"/>
</dbReference>
<sequence length="500" mass="53843">MAEPAKAVHGTLIHSLSPTSLQVLPNSLLTISSTGTILSLQPNISPSDIPTILAQQNIQNIPLLTLSHGQFLIPGFVDTHNHAPQWMQRGLGQGMHILDWLDGITFPNEAKFADPAHAEKVYEKLVRGMLRQGVTTASYYASLHGEATRVLASTCFKAGQRALIGKCNMDRNSPAFYCEASAEESIQETRACIRHIRGIDPEGVLIRPVLTPRFAISCTAGLLRSLGDMAREDDGSLAIQTHFNEAAQEINATLSLFPEFSNEADLYSSFGLLTQRSILAHCTIMTEYEIGKLRELGCGVAHCPTANMTVGGGFMAAPVKEFLRRGVGVGLGTDSGGGYSSSMVNAMRHALVASYARDALYPKFERRRRDGGEEATASGDDGRSGEMERGGGETLSLEEVFSMATRGGAKVVGFGERVGAFAVGMEFDALVVDLRDEVVGGVNVPLEEGDEPERMLEKFVMTGDDRNIVRVYVKGRVVYGEGCSNGGIGISCGRCLECLY</sequence>
<dbReference type="OrthoDB" id="194468at2759"/>
<dbReference type="InterPro" id="IPR011059">
    <property type="entry name" value="Metal-dep_hydrolase_composite"/>
</dbReference>
<dbReference type="EMBL" id="LFMI01000174">
    <property type="protein sequence ID" value="OTA01050.1"/>
    <property type="molecule type" value="Genomic_DNA"/>
</dbReference>
<comment type="pathway">
    <text evidence="2">Purine metabolism; guanine degradation; xanthine from guanine: step 1/1.</text>
</comment>
<dbReference type="GO" id="GO:0008892">
    <property type="term" value="F:guanine deaminase activity"/>
    <property type="evidence" value="ECO:0007669"/>
    <property type="project" value="UniProtKB-EC"/>
</dbReference>
<evidence type="ECO:0000256" key="9">
    <source>
        <dbReference type="ARBA" id="ARBA00056079"/>
    </source>
</evidence>
<name>A0A2H2ZC00_TRIPA</name>
<evidence type="ECO:0000256" key="1">
    <source>
        <dbReference type="ARBA" id="ARBA00001947"/>
    </source>
</evidence>
<evidence type="ECO:0000313" key="14">
    <source>
        <dbReference type="EMBL" id="OTA01050.1"/>
    </source>
</evidence>
<keyword evidence="7" id="KW-0862">Zinc</keyword>
<reference evidence="14 15" key="1">
    <citation type="journal article" date="2015" name="Genome Announc.">
        <title>Genome sequence and annotation of Trichoderma parareesei, the ancestor of the cellulase producer Trichoderma reesei.</title>
        <authorList>
            <person name="Yang D."/>
            <person name="Pomraning K."/>
            <person name="Kopchinskiy A."/>
            <person name="Karimi Aghcheh R."/>
            <person name="Atanasova L."/>
            <person name="Chenthamara K."/>
            <person name="Baker S.E."/>
            <person name="Zhang R."/>
            <person name="Shen Q."/>
            <person name="Freitag M."/>
            <person name="Kubicek C.P."/>
            <person name="Druzhinina I.S."/>
        </authorList>
    </citation>
    <scope>NUCLEOTIDE SEQUENCE [LARGE SCALE GENOMIC DNA]</scope>
    <source>
        <strain evidence="14 15">CBS 125925</strain>
    </source>
</reference>
<comment type="caution">
    <text evidence="14">The sequence shown here is derived from an EMBL/GenBank/DDBJ whole genome shotgun (WGS) entry which is preliminary data.</text>
</comment>
<evidence type="ECO:0000256" key="3">
    <source>
        <dbReference type="ARBA" id="ARBA00006745"/>
    </source>
</evidence>
<protein>
    <recommendedName>
        <fullName evidence="10">Probable guanine deaminase</fullName>
        <ecNumber evidence="4">3.5.4.3</ecNumber>
    </recommendedName>
    <alternativeName>
        <fullName evidence="11">Guanine aminohydrolase</fullName>
    </alternativeName>
</protein>
<evidence type="ECO:0000256" key="2">
    <source>
        <dbReference type="ARBA" id="ARBA00004984"/>
    </source>
</evidence>
<evidence type="ECO:0000256" key="8">
    <source>
        <dbReference type="ARBA" id="ARBA00051148"/>
    </source>
</evidence>
<evidence type="ECO:0000256" key="11">
    <source>
        <dbReference type="ARBA" id="ARBA00083147"/>
    </source>
</evidence>
<keyword evidence="15" id="KW-1185">Reference proteome</keyword>
<dbReference type="SUPFAM" id="SSF51338">
    <property type="entry name" value="Composite domain of metallo-dependent hydrolases"/>
    <property type="match status" value="1"/>
</dbReference>
<dbReference type="Gene3D" id="3.20.20.140">
    <property type="entry name" value="Metal-dependent hydrolases"/>
    <property type="match status" value="1"/>
</dbReference>
<feature type="region of interest" description="Disordered" evidence="12">
    <location>
        <begin position="366"/>
        <end position="391"/>
    </location>
</feature>
<dbReference type="Pfam" id="PF01979">
    <property type="entry name" value="Amidohydro_1"/>
    <property type="match status" value="2"/>
</dbReference>
<dbReference type="InterPro" id="IPR032466">
    <property type="entry name" value="Metal_Hydrolase"/>
</dbReference>
<comment type="catalytic activity">
    <reaction evidence="8">
        <text>guanine + H2O + H(+) = xanthine + NH4(+)</text>
        <dbReference type="Rhea" id="RHEA:14665"/>
        <dbReference type="ChEBI" id="CHEBI:15377"/>
        <dbReference type="ChEBI" id="CHEBI:15378"/>
        <dbReference type="ChEBI" id="CHEBI:16235"/>
        <dbReference type="ChEBI" id="CHEBI:17712"/>
        <dbReference type="ChEBI" id="CHEBI:28938"/>
        <dbReference type="EC" id="3.5.4.3"/>
    </reaction>
</comment>
<dbReference type="GO" id="GO:0005829">
    <property type="term" value="C:cytosol"/>
    <property type="evidence" value="ECO:0007669"/>
    <property type="project" value="TreeGrafter"/>
</dbReference>
<feature type="compositionally biased region" description="Basic and acidic residues" evidence="12">
    <location>
        <begin position="380"/>
        <end position="391"/>
    </location>
</feature>
<dbReference type="GO" id="GO:0006147">
    <property type="term" value="P:guanine catabolic process"/>
    <property type="evidence" value="ECO:0007669"/>
    <property type="project" value="UniProtKB-UniPathway"/>
</dbReference>
<gene>
    <name evidence="14" type="ORF">A9Z42_0013340</name>
</gene>
<feature type="domain" description="Amidohydrolase-related" evidence="13">
    <location>
        <begin position="394"/>
        <end position="478"/>
    </location>
</feature>
<evidence type="ECO:0000256" key="5">
    <source>
        <dbReference type="ARBA" id="ARBA00022723"/>
    </source>
</evidence>
<evidence type="ECO:0000313" key="15">
    <source>
        <dbReference type="Proteomes" id="UP000219286"/>
    </source>
</evidence>
<evidence type="ECO:0000256" key="12">
    <source>
        <dbReference type="SAM" id="MobiDB-lite"/>
    </source>
</evidence>
<dbReference type="InterPro" id="IPR051607">
    <property type="entry name" value="Metallo-dep_hydrolases"/>
</dbReference>
<dbReference type="EC" id="3.5.4.3" evidence="4"/>
<keyword evidence="6" id="KW-0378">Hydrolase</keyword>
<dbReference type="InterPro" id="IPR006680">
    <property type="entry name" value="Amidohydro-rel"/>
</dbReference>
<dbReference type="Proteomes" id="UP000219286">
    <property type="component" value="Unassembled WGS sequence"/>
</dbReference>
<evidence type="ECO:0000256" key="10">
    <source>
        <dbReference type="ARBA" id="ARBA00069860"/>
    </source>
</evidence>
<evidence type="ECO:0000256" key="4">
    <source>
        <dbReference type="ARBA" id="ARBA00012781"/>
    </source>
</evidence>
<comment type="function">
    <text evidence="9">Catalyzes the hydrolytic deamination of guanine, producing xanthine and ammonia.</text>
</comment>
<dbReference type="UniPathway" id="UPA00603">
    <property type="reaction ID" value="UER00660"/>
</dbReference>
<proteinExistence type="inferred from homology"/>
<evidence type="ECO:0000259" key="13">
    <source>
        <dbReference type="Pfam" id="PF01979"/>
    </source>
</evidence>
<keyword evidence="5" id="KW-0479">Metal-binding</keyword>
<dbReference type="PANTHER" id="PTHR11271:SF49">
    <property type="entry name" value="GUANINE DEAMINASE"/>
    <property type="match status" value="1"/>
</dbReference>